<dbReference type="Pfam" id="PF13715">
    <property type="entry name" value="CarbopepD_reg_2"/>
    <property type="match status" value="1"/>
</dbReference>
<dbReference type="SUPFAM" id="SSF49464">
    <property type="entry name" value="Carboxypeptidase regulatory domain-like"/>
    <property type="match status" value="1"/>
</dbReference>
<dbReference type="STRING" id="82805.SAMN04487998_0813"/>
<accession>A0A1I0ASZ6</accession>
<organism evidence="1 2">
    <name type="scientific">Hymenobacter actinosclerus</name>
    <dbReference type="NCBI Taxonomy" id="82805"/>
    <lineage>
        <taxon>Bacteria</taxon>
        <taxon>Pseudomonadati</taxon>
        <taxon>Bacteroidota</taxon>
        <taxon>Cytophagia</taxon>
        <taxon>Cytophagales</taxon>
        <taxon>Hymenobacteraceae</taxon>
        <taxon>Hymenobacter</taxon>
    </lineage>
</organism>
<sequence>MPLTTHPFHPATNELLPTHRDAYLRGDLSGKNTELVDAYLKANPKYGDAAFQRFYTMKMEGHQVRPVGWLQQQFELIRTEPARFRKRAGSIALVGLLIGGAVFAGTNLPTENLPTDNLPTEVPTTLDAAVAPVGAEAAVAFTTLRGRILDENGHPLIGATVLDKLNKRGASTDANGNYALLVPANRASELQYGYAGYSEEEVAVRGRVGTHNVTLLPRAKEQAKRRWWLF</sequence>
<dbReference type="Gene3D" id="2.60.40.1120">
    <property type="entry name" value="Carboxypeptidase-like, regulatory domain"/>
    <property type="match status" value="1"/>
</dbReference>
<keyword evidence="2" id="KW-1185">Reference proteome</keyword>
<dbReference type="RefSeq" id="WP_177189677.1">
    <property type="nucleotide sequence ID" value="NZ_FOHS01000001.1"/>
</dbReference>
<reference evidence="2" key="1">
    <citation type="submission" date="2016-10" db="EMBL/GenBank/DDBJ databases">
        <authorList>
            <person name="Varghese N."/>
            <person name="Submissions S."/>
        </authorList>
    </citation>
    <scope>NUCLEOTIDE SEQUENCE [LARGE SCALE GENOMIC DNA]</scope>
    <source>
        <strain evidence="2">DSM 15310</strain>
    </source>
</reference>
<gene>
    <name evidence="1" type="ORF">SAMN04487998_0813</name>
</gene>
<evidence type="ECO:0000313" key="1">
    <source>
        <dbReference type="EMBL" id="SES96894.1"/>
    </source>
</evidence>
<name>A0A1I0ASZ6_9BACT</name>
<dbReference type="Proteomes" id="UP000198697">
    <property type="component" value="Unassembled WGS sequence"/>
</dbReference>
<dbReference type="AlphaFoldDB" id="A0A1I0ASZ6"/>
<dbReference type="InterPro" id="IPR008969">
    <property type="entry name" value="CarboxyPept-like_regulatory"/>
</dbReference>
<proteinExistence type="predicted"/>
<protein>
    <submittedName>
        <fullName evidence="1">CarboxypepD_reg-like domain-containing protein</fullName>
    </submittedName>
</protein>
<evidence type="ECO:0000313" key="2">
    <source>
        <dbReference type="Proteomes" id="UP000198697"/>
    </source>
</evidence>
<dbReference type="EMBL" id="FOHS01000001">
    <property type="protein sequence ID" value="SES96894.1"/>
    <property type="molecule type" value="Genomic_DNA"/>
</dbReference>